<name>A0AA35P8I1_9SAUR</name>
<dbReference type="AlphaFoldDB" id="A0AA35P8I1"/>
<dbReference type="EMBL" id="OX395132">
    <property type="protein sequence ID" value="CAI5778944.1"/>
    <property type="molecule type" value="Genomic_DNA"/>
</dbReference>
<organism evidence="1 2">
    <name type="scientific">Podarcis lilfordi</name>
    <name type="common">Lilford's wall lizard</name>
    <dbReference type="NCBI Taxonomy" id="74358"/>
    <lineage>
        <taxon>Eukaryota</taxon>
        <taxon>Metazoa</taxon>
        <taxon>Chordata</taxon>
        <taxon>Craniata</taxon>
        <taxon>Vertebrata</taxon>
        <taxon>Euteleostomi</taxon>
        <taxon>Lepidosauria</taxon>
        <taxon>Squamata</taxon>
        <taxon>Bifurcata</taxon>
        <taxon>Unidentata</taxon>
        <taxon>Episquamata</taxon>
        <taxon>Laterata</taxon>
        <taxon>Lacertibaenia</taxon>
        <taxon>Lacertidae</taxon>
        <taxon>Podarcis</taxon>
    </lineage>
</organism>
<accession>A0AA35P8I1</accession>
<evidence type="ECO:0000313" key="2">
    <source>
        <dbReference type="Proteomes" id="UP001178461"/>
    </source>
</evidence>
<evidence type="ECO:0000313" key="1">
    <source>
        <dbReference type="EMBL" id="CAI5778944.1"/>
    </source>
</evidence>
<reference evidence="1" key="1">
    <citation type="submission" date="2022-12" db="EMBL/GenBank/DDBJ databases">
        <authorList>
            <person name="Alioto T."/>
            <person name="Alioto T."/>
            <person name="Gomez Garrido J."/>
        </authorList>
    </citation>
    <scope>NUCLEOTIDE SEQUENCE</scope>
</reference>
<sequence>MFNCTVSEVTVMNLKPDKKTTVILPGKKKEKVLRSASFHHSAPNLADTTVLKEETKPLAGKVAKDGVTFPKPFYSADAQSMDNLAMKRPVRLAPLEISLEVKEAQLKKIMSLQRDSQLAASKLASIGSIGSEPHVKRVKNLAQVEVESLHMVKPNEKPTLENQEGSHSSSFDNPLCKVQIILPAEGNAKPSKKPAAECSPVRCRKPLIPKNVCDILQTPDFQEDAKIPDNPSQVNGRPRFKLKQMKEQQERLGKAKPLKATGTGLEEGKVQTAGQRAQKTLSHANKLLDNVAKKHRGRGEEPDEIDEDLLAMRPASRRMALGDIILVDEE</sequence>
<protein>
    <submittedName>
        <fullName evidence="1">Uncharacterized protein</fullName>
    </submittedName>
</protein>
<keyword evidence="2" id="KW-1185">Reference proteome</keyword>
<proteinExistence type="predicted"/>
<gene>
    <name evidence="1" type="ORF">PODLI_1B001311</name>
</gene>
<dbReference type="Proteomes" id="UP001178461">
    <property type="component" value="Chromosome 7"/>
</dbReference>